<dbReference type="InterPro" id="IPR045247">
    <property type="entry name" value="Oye-like"/>
</dbReference>
<dbReference type="GO" id="GO:0016491">
    <property type="term" value="F:oxidoreductase activity"/>
    <property type="evidence" value="ECO:0007669"/>
    <property type="project" value="InterPro"/>
</dbReference>
<dbReference type="AlphaFoldDB" id="A0A9P9EVN4"/>
<comment type="caution">
    <text evidence="3">The sequence shown here is derived from an EMBL/GenBank/DDBJ whole genome shotgun (WGS) entry which is preliminary data.</text>
</comment>
<proteinExistence type="predicted"/>
<dbReference type="Gene3D" id="3.20.20.70">
    <property type="entry name" value="Aldolase class I"/>
    <property type="match status" value="1"/>
</dbReference>
<protein>
    <recommendedName>
        <fullName evidence="2">NADH:flavin oxidoreductase/NADH oxidase N-terminal domain-containing protein</fullName>
    </recommendedName>
</protein>
<dbReference type="PANTHER" id="PTHR22893">
    <property type="entry name" value="NADH OXIDOREDUCTASE-RELATED"/>
    <property type="match status" value="1"/>
</dbReference>
<dbReference type="PANTHER" id="PTHR22893:SF91">
    <property type="entry name" value="NADPH DEHYDROGENASE 2-RELATED"/>
    <property type="match status" value="1"/>
</dbReference>
<organism evidence="3 4">
    <name type="scientific">Dactylonectria estremocensis</name>
    <dbReference type="NCBI Taxonomy" id="1079267"/>
    <lineage>
        <taxon>Eukaryota</taxon>
        <taxon>Fungi</taxon>
        <taxon>Dikarya</taxon>
        <taxon>Ascomycota</taxon>
        <taxon>Pezizomycotina</taxon>
        <taxon>Sordariomycetes</taxon>
        <taxon>Hypocreomycetidae</taxon>
        <taxon>Hypocreales</taxon>
        <taxon>Nectriaceae</taxon>
        <taxon>Dactylonectria</taxon>
    </lineage>
</organism>
<dbReference type="InterPro" id="IPR001155">
    <property type="entry name" value="OxRdtase_FMN_N"/>
</dbReference>
<evidence type="ECO:0000259" key="2">
    <source>
        <dbReference type="Pfam" id="PF00724"/>
    </source>
</evidence>
<sequence length="368" mass="40975">MGADFENLLKPLAMGDVQLKNRVVMASLTRNRDSVPRENLHVPYYAERSGTGLIISEAALICPQGVEWTFMPGIYSQEHVNGWKKVTEAVHKRGGLIFCQLHHVGRVAHPGTRVQRESGQPVPGPSAIAARGGKFRNVPGAPGYVVPTPIEDPEEIIQLYSRASRLAKEAGFDGVEIHNANGYLPMQFLESHSNQRQDKWGGSLEKRMRFSLACLAKMNEHFPWNRIGVKIAPCGGYNDMGELDDNGQPSVDAAKATYGGFCDELDKLGLAYVQVMRWWASYDLMIQGKPRGVPWDPIAYLRPILKNTLLFGNTAFGPSEADEWIKNGLMDGVVIGRPLLYNPDYVEKLQSGSPESLYEEQPGDEHWW</sequence>
<keyword evidence="4" id="KW-1185">Reference proteome</keyword>
<keyword evidence="1" id="KW-0285">Flavoprotein</keyword>
<dbReference type="OrthoDB" id="276546at2759"/>
<dbReference type="InterPro" id="IPR013785">
    <property type="entry name" value="Aldolase_TIM"/>
</dbReference>
<evidence type="ECO:0000313" key="4">
    <source>
        <dbReference type="Proteomes" id="UP000717696"/>
    </source>
</evidence>
<dbReference type="EMBL" id="JAGMUU010000009">
    <property type="protein sequence ID" value="KAH7145385.1"/>
    <property type="molecule type" value="Genomic_DNA"/>
</dbReference>
<feature type="domain" description="NADH:flavin oxidoreductase/NADH oxidase N-terminal" evidence="2">
    <location>
        <begin position="8"/>
        <end position="354"/>
    </location>
</feature>
<dbReference type="GO" id="GO:0010181">
    <property type="term" value="F:FMN binding"/>
    <property type="evidence" value="ECO:0007669"/>
    <property type="project" value="InterPro"/>
</dbReference>
<dbReference type="SUPFAM" id="SSF51395">
    <property type="entry name" value="FMN-linked oxidoreductases"/>
    <property type="match status" value="1"/>
</dbReference>
<evidence type="ECO:0000256" key="1">
    <source>
        <dbReference type="ARBA" id="ARBA00022630"/>
    </source>
</evidence>
<name>A0A9P9EVN4_9HYPO</name>
<dbReference type="Proteomes" id="UP000717696">
    <property type="component" value="Unassembled WGS sequence"/>
</dbReference>
<reference evidence="3" key="1">
    <citation type="journal article" date="2021" name="Nat. Commun.">
        <title>Genetic determinants of endophytism in the Arabidopsis root mycobiome.</title>
        <authorList>
            <person name="Mesny F."/>
            <person name="Miyauchi S."/>
            <person name="Thiergart T."/>
            <person name="Pickel B."/>
            <person name="Atanasova L."/>
            <person name="Karlsson M."/>
            <person name="Huettel B."/>
            <person name="Barry K.W."/>
            <person name="Haridas S."/>
            <person name="Chen C."/>
            <person name="Bauer D."/>
            <person name="Andreopoulos W."/>
            <person name="Pangilinan J."/>
            <person name="LaButti K."/>
            <person name="Riley R."/>
            <person name="Lipzen A."/>
            <person name="Clum A."/>
            <person name="Drula E."/>
            <person name="Henrissat B."/>
            <person name="Kohler A."/>
            <person name="Grigoriev I.V."/>
            <person name="Martin F.M."/>
            <person name="Hacquard S."/>
        </authorList>
    </citation>
    <scope>NUCLEOTIDE SEQUENCE</scope>
    <source>
        <strain evidence="3">MPI-CAGE-AT-0021</strain>
    </source>
</reference>
<gene>
    <name evidence="3" type="ORF">B0J13DRAFT_443342</name>
</gene>
<dbReference type="Pfam" id="PF00724">
    <property type="entry name" value="Oxidored_FMN"/>
    <property type="match status" value="1"/>
</dbReference>
<evidence type="ECO:0000313" key="3">
    <source>
        <dbReference type="EMBL" id="KAH7145385.1"/>
    </source>
</evidence>
<dbReference type="CDD" id="cd02933">
    <property type="entry name" value="OYE_like_FMN"/>
    <property type="match status" value="1"/>
</dbReference>
<accession>A0A9P9EVN4</accession>